<evidence type="ECO:0000259" key="1">
    <source>
        <dbReference type="Pfam" id="PF13966"/>
    </source>
</evidence>
<evidence type="ECO:0000313" key="2">
    <source>
        <dbReference type="EMBL" id="JAB77171.1"/>
    </source>
</evidence>
<reference evidence="2" key="1">
    <citation type="journal article" date="2015" name="Sci. Rep.">
        <title>Tissue- and time-dependent transcription in Ixodes ricinus salivary glands and midguts when blood feeding on the vertebrate host.</title>
        <authorList>
            <person name="Kotsyfakis M."/>
            <person name="Schwarz A."/>
            <person name="Erhart J."/>
            <person name="Ribeiro J.M."/>
        </authorList>
    </citation>
    <scope>NUCLEOTIDE SEQUENCE</scope>
    <source>
        <tissue evidence="2">Salivary gland and midgut</tissue>
    </source>
</reference>
<feature type="domain" description="Reverse transcriptase zinc-binding" evidence="1">
    <location>
        <begin position="111"/>
        <end position="191"/>
    </location>
</feature>
<protein>
    <recommendedName>
        <fullName evidence="1">Reverse transcriptase zinc-binding domain-containing protein</fullName>
    </recommendedName>
</protein>
<sequence>MRRDNLFRSVEQGGLGLLHVFLKQLISRFLFFRTVSHDFLRTYMQAELSSALPYLVVTTVPASTSRPLGYLGEVVSSIEFLKTRFSLEYLFKVSRKALYVDLIDALFPIPLYRSMFSNGPGQDVLKRVCKLHVSPTAKSFFYKLHTSTLPVKPWLREKGIFVPWSVNCRLCNQPETIEHCFIFCTDAYLFWDVLQRTLKKDLNICAYTIRFLPLNQNDTFPYDLFTLMGLHSLWKTRMVDRNADPPRSTKSNFIETVSHVRNVYDHLKKCPKWYTLLDKCVHLPDF</sequence>
<name>V5IG51_IXORI</name>
<organism evidence="2">
    <name type="scientific">Ixodes ricinus</name>
    <name type="common">Common tick</name>
    <name type="synonym">Acarus ricinus</name>
    <dbReference type="NCBI Taxonomy" id="34613"/>
    <lineage>
        <taxon>Eukaryota</taxon>
        <taxon>Metazoa</taxon>
        <taxon>Ecdysozoa</taxon>
        <taxon>Arthropoda</taxon>
        <taxon>Chelicerata</taxon>
        <taxon>Arachnida</taxon>
        <taxon>Acari</taxon>
        <taxon>Parasitiformes</taxon>
        <taxon>Ixodida</taxon>
        <taxon>Ixodoidea</taxon>
        <taxon>Ixodidae</taxon>
        <taxon>Ixodinae</taxon>
        <taxon>Ixodes</taxon>
    </lineage>
</organism>
<dbReference type="AlphaFoldDB" id="V5IG51"/>
<dbReference type="InterPro" id="IPR026960">
    <property type="entry name" value="RVT-Znf"/>
</dbReference>
<proteinExistence type="evidence at transcript level"/>
<dbReference type="Pfam" id="PF13966">
    <property type="entry name" value="zf-RVT"/>
    <property type="match status" value="1"/>
</dbReference>
<dbReference type="EMBL" id="GANP01007297">
    <property type="protein sequence ID" value="JAB77171.1"/>
    <property type="molecule type" value="mRNA"/>
</dbReference>
<accession>V5IG51</accession>